<reference evidence="12 13" key="1">
    <citation type="submission" date="2018-12" db="EMBL/GenBank/DDBJ databases">
        <title>The Draft Genome Sequence of the Soil Bacterium Pedobacter tournemirensis R1.</title>
        <authorList>
            <person name="He J."/>
        </authorList>
    </citation>
    <scope>NUCLEOTIDE SEQUENCE [LARGE SCALE GENOMIC DNA]</scope>
    <source>
        <strain evidence="12 13">R1</strain>
    </source>
</reference>
<dbReference type="GO" id="GO:0006313">
    <property type="term" value="P:DNA transposition"/>
    <property type="evidence" value="ECO:0007669"/>
    <property type="project" value="UniProtKB-UniRule"/>
</dbReference>
<evidence type="ECO:0000313" key="12">
    <source>
        <dbReference type="EMBL" id="RXF71326.1"/>
    </source>
</evidence>
<dbReference type="Proteomes" id="UP000290848">
    <property type="component" value="Unassembled WGS sequence"/>
</dbReference>
<evidence type="ECO:0000256" key="8">
    <source>
        <dbReference type="ARBA" id="ARBA00023306"/>
    </source>
</evidence>
<gene>
    <name evidence="9" type="primary">xerC</name>
    <name evidence="12" type="ORF">EKH83_06465</name>
</gene>
<organism evidence="12 13">
    <name type="scientific">Arcticibacter tournemirensis</name>
    <dbReference type="NCBI Taxonomy" id="699437"/>
    <lineage>
        <taxon>Bacteria</taxon>
        <taxon>Pseudomonadati</taxon>
        <taxon>Bacteroidota</taxon>
        <taxon>Sphingobacteriia</taxon>
        <taxon>Sphingobacteriales</taxon>
        <taxon>Sphingobacteriaceae</taxon>
        <taxon>Arcticibacter</taxon>
    </lineage>
</organism>
<keyword evidence="4 9" id="KW-0159">Chromosome partition</keyword>
<dbReference type="InterPro" id="IPR044068">
    <property type="entry name" value="CB"/>
</dbReference>
<dbReference type="SUPFAM" id="SSF56349">
    <property type="entry name" value="DNA breaking-rejoining enzymes"/>
    <property type="match status" value="1"/>
</dbReference>
<evidence type="ECO:0000256" key="9">
    <source>
        <dbReference type="HAMAP-Rule" id="MF_01808"/>
    </source>
</evidence>
<accession>A0A4Q0MEP4</accession>
<dbReference type="Gene3D" id="1.10.443.10">
    <property type="entry name" value="Intergrase catalytic core"/>
    <property type="match status" value="1"/>
</dbReference>
<evidence type="ECO:0000256" key="1">
    <source>
        <dbReference type="ARBA" id="ARBA00004496"/>
    </source>
</evidence>
<keyword evidence="7 9" id="KW-0233">DNA recombination</keyword>
<feature type="active site" evidence="9">
    <location>
        <position position="241"/>
    </location>
</feature>
<dbReference type="AlphaFoldDB" id="A0A4Q0MEP4"/>
<dbReference type="InterPro" id="IPR010998">
    <property type="entry name" value="Integrase_recombinase_N"/>
</dbReference>
<protein>
    <recommendedName>
        <fullName evidence="9">Tyrosine recombinase XerC</fullName>
    </recommendedName>
</protein>
<feature type="active site" description="O-(3'-phospho-DNA)-tyrosine intermediate" evidence="9">
    <location>
        <position position="273"/>
    </location>
</feature>
<dbReference type="HAMAP" id="MF_01808">
    <property type="entry name" value="Recomb_XerC_XerD"/>
    <property type="match status" value="1"/>
</dbReference>
<keyword evidence="8 9" id="KW-0131">Cell cycle</keyword>
<evidence type="ECO:0000313" key="13">
    <source>
        <dbReference type="Proteomes" id="UP000290848"/>
    </source>
</evidence>
<dbReference type="PROSITE" id="PS51898">
    <property type="entry name" value="TYR_RECOMBINASE"/>
    <property type="match status" value="1"/>
</dbReference>
<sequence length="292" mass="33509">MFIEQFGNYLKYEKRYSGHTISAYIRDLEQFDSFLSLRETAFSSAKYPDVRAWIVELMEYSDAKTINRKLSTLRSFYKFLNRENLLDENPVLRVKALKIPKHLPVVVQEDKLNSLLDSSDIFTEDFSGIRNKMVVELLFGTGMRLSELIAVKEGDVNYYEQNIRIMGKRGKERIVPVNSSLLKLIRLYIQEKKAQQFGNDSVALIVTDEGKMAYPSLIYRIVKKYLSFITTAGKRSPHVLRHSFATSLLNNGADLNAIKELLGHASLAATQVYTHNSVERLKSIYKQAHPKA</sequence>
<feature type="domain" description="Core-binding (CB)" evidence="11">
    <location>
        <begin position="1"/>
        <end position="81"/>
    </location>
</feature>
<evidence type="ECO:0000256" key="4">
    <source>
        <dbReference type="ARBA" id="ARBA00022829"/>
    </source>
</evidence>
<dbReference type="GO" id="GO:0005737">
    <property type="term" value="C:cytoplasm"/>
    <property type="evidence" value="ECO:0007669"/>
    <property type="project" value="UniProtKB-SubCell"/>
</dbReference>
<name>A0A4Q0MEP4_9SPHI</name>
<comment type="subunit">
    <text evidence="9">Forms a cyclic heterotetrameric complex composed of two molecules of XerC and two molecules of XerD.</text>
</comment>
<dbReference type="InterPro" id="IPR011010">
    <property type="entry name" value="DNA_brk_join_enz"/>
</dbReference>
<dbReference type="PANTHER" id="PTHR30349:SF77">
    <property type="entry name" value="TYROSINE RECOMBINASE XERC"/>
    <property type="match status" value="1"/>
</dbReference>
<dbReference type="PROSITE" id="PS51900">
    <property type="entry name" value="CB"/>
    <property type="match status" value="1"/>
</dbReference>
<keyword evidence="2 9" id="KW-0963">Cytoplasm</keyword>
<dbReference type="InterPro" id="IPR023009">
    <property type="entry name" value="Tyrosine_recombinase_XerC/XerD"/>
</dbReference>
<dbReference type="RefSeq" id="WP_128768571.1">
    <property type="nucleotide sequence ID" value="NZ_RXOC01000003.1"/>
</dbReference>
<proteinExistence type="inferred from homology"/>
<dbReference type="EMBL" id="RXOC01000003">
    <property type="protein sequence ID" value="RXF71326.1"/>
    <property type="molecule type" value="Genomic_DNA"/>
</dbReference>
<dbReference type="PANTHER" id="PTHR30349">
    <property type="entry name" value="PHAGE INTEGRASE-RELATED"/>
    <property type="match status" value="1"/>
</dbReference>
<keyword evidence="3 9" id="KW-0132">Cell division</keyword>
<dbReference type="Gene3D" id="1.10.150.130">
    <property type="match status" value="1"/>
</dbReference>
<dbReference type="GO" id="GO:0007059">
    <property type="term" value="P:chromosome segregation"/>
    <property type="evidence" value="ECO:0007669"/>
    <property type="project" value="UniProtKB-UniRule"/>
</dbReference>
<evidence type="ECO:0000259" key="10">
    <source>
        <dbReference type="PROSITE" id="PS51898"/>
    </source>
</evidence>
<comment type="caution">
    <text evidence="12">The sequence shown here is derived from an EMBL/GenBank/DDBJ whole genome shotgun (WGS) entry which is preliminary data.</text>
</comment>
<keyword evidence="6 9" id="KW-0238">DNA-binding</keyword>
<dbReference type="GO" id="GO:0051301">
    <property type="term" value="P:cell division"/>
    <property type="evidence" value="ECO:0007669"/>
    <property type="project" value="UniProtKB-KW"/>
</dbReference>
<feature type="domain" description="Tyr recombinase" evidence="10">
    <location>
        <begin position="102"/>
        <end position="286"/>
    </location>
</feature>
<dbReference type="GO" id="GO:0009037">
    <property type="term" value="F:tyrosine-based site-specific recombinase activity"/>
    <property type="evidence" value="ECO:0007669"/>
    <property type="project" value="UniProtKB-UniRule"/>
</dbReference>
<feature type="active site" evidence="9">
    <location>
        <position position="144"/>
    </location>
</feature>
<evidence type="ECO:0000259" key="11">
    <source>
        <dbReference type="PROSITE" id="PS51900"/>
    </source>
</evidence>
<dbReference type="GO" id="GO:0003677">
    <property type="term" value="F:DNA binding"/>
    <property type="evidence" value="ECO:0007669"/>
    <property type="project" value="UniProtKB-UniRule"/>
</dbReference>
<dbReference type="InterPro" id="IPR013762">
    <property type="entry name" value="Integrase-like_cat_sf"/>
</dbReference>
<dbReference type="InterPro" id="IPR050090">
    <property type="entry name" value="Tyrosine_recombinase_XerCD"/>
</dbReference>
<dbReference type="Pfam" id="PF00589">
    <property type="entry name" value="Phage_integrase"/>
    <property type="match status" value="1"/>
</dbReference>
<evidence type="ECO:0000256" key="2">
    <source>
        <dbReference type="ARBA" id="ARBA00022490"/>
    </source>
</evidence>
<evidence type="ECO:0000256" key="3">
    <source>
        <dbReference type="ARBA" id="ARBA00022618"/>
    </source>
</evidence>
<dbReference type="InterPro" id="IPR002104">
    <property type="entry name" value="Integrase_catalytic"/>
</dbReference>
<evidence type="ECO:0000256" key="6">
    <source>
        <dbReference type="ARBA" id="ARBA00023125"/>
    </source>
</evidence>
<evidence type="ECO:0000256" key="7">
    <source>
        <dbReference type="ARBA" id="ARBA00023172"/>
    </source>
</evidence>
<feature type="active site" evidence="9">
    <location>
        <position position="238"/>
    </location>
</feature>
<dbReference type="Pfam" id="PF02899">
    <property type="entry name" value="Phage_int_SAM_1"/>
    <property type="match status" value="1"/>
</dbReference>
<comment type="function">
    <text evidence="9">Site-specific tyrosine recombinase, which acts by catalyzing the cutting and rejoining of the recombining DNA molecules. The XerC-XerD complex is essential to convert dimers of the bacterial chromosome into monomers to permit their segregation at cell division. It also contributes to the segregational stability of plasmids.</text>
</comment>
<feature type="active site" evidence="9">
    <location>
        <position position="168"/>
    </location>
</feature>
<feature type="active site" evidence="9">
    <location>
        <position position="264"/>
    </location>
</feature>
<evidence type="ECO:0000256" key="5">
    <source>
        <dbReference type="ARBA" id="ARBA00022908"/>
    </source>
</evidence>
<comment type="similarity">
    <text evidence="9">Belongs to the 'phage' integrase family. XerC subfamily.</text>
</comment>
<keyword evidence="5 9" id="KW-0229">DNA integration</keyword>
<dbReference type="InterPro" id="IPR004107">
    <property type="entry name" value="Integrase_SAM-like_N"/>
</dbReference>
<comment type="subcellular location">
    <subcellularLocation>
        <location evidence="1 9">Cytoplasm</location>
    </subcellularLocation>
</comment>